<keyword evidence="3" id="KW-1185">Reference proteome</keyword>
<name>A0ABN1G016_9BACI</name>
<proteinExistence type="predicted"/>
<dbReference type="RefSeq" id="WP_343812227.1">
    <property type="nucleotide sequence ID" value="NZ_BAAADS010000012.1"/>
</dbReference>
<dbReference type="Pfam" id="PF08241">
    <property type="entry name" value="Methyltransf_11"/>
    <property type="match status" value="1"/>
</dbReference>
<comment type="caution">
    <text evidence="2">The sequence shown here is derived from an EMBL/GenBank/DDBJ whole genome shotgun (WGS) entry which is preliminary data.</text>
</comment>
<dbReference type="CDD" id="cd02440">
    <property type="entry name" value="AdoMet_MTases"/>
    <property type="match status" value="1"/>
</dbReference>
<organism evidence="2 3">
    <name type="scientific">Virgibacillus siamensis</name>
    <dbReference type="NCBI Taxonomy" id="480071"/>
    <lineage>
        <taxon>Bacteria</taxon>
        <taxon>Bacillati</taxon>
        <taxon>Bacillota</taxon>
        <taxon>Bacilli</taxon>
        <taxon>Bacillales</taxon>
        <taxon>Bacillaceae</taxon>
        <taxon>Virgibacillus</taxon>
    </lineage>
</organism>
<evidence type="ECO:0000313" key="2">
    <source>
        <dbReference type="EMBL" id="GAA0601433.1"/>
    </source>
</evidence>
<dbReference type="EMBL" id="BAAADS010000012">
    <property type="protein sequence ID" value="GAA0601433.1"/>
    <property type="molecule type" value="Genomic_DNA"/>
</dbReference>
<evidence type="ECO:0000313" key="3">
    <source>
        <dbReference type="Proteomes" id="UP001500866"/>
    </source>
</evidence>
<dbReference type="InterPro" id="IPR029063">
    <property type="entry name" value="SAM-dependent_MTases_sf"/>
</dbReference>
<evidence type="ECO:0000259" key="1">
    <source>
        <dbReference type="Pfam" id="PF08241"/>
    </source>
</evidence>
<dbReference type="Proteomes" id="UP001500866">
    <property type="component" value="Unassembled WGS sequence"/>
</dbReference>
<keyword evidence="2" id="KW-0808">Transferase</keyword>
<dbReference type="SUPFAM" id="SSF53335">
    <property type="entry name" value="S-adenosyl-L-methionine-dependent methyltransferases"/>
    <property type="match status" value="1"/>
</dbReference>
<reference evidence="2 3" key="1">
    <citation type="journal article" date="2019" name="Int. J. Syst. Evol. Microbiol.">
        <title>The Global Catalogue of Microorganisms (GCM) 10K type strain sequencing project: providing services to taxonomists for standard genome sequencing and annotation.</title>
        <authorList>
            <consortium name="The Broad Institute Genomics Platform"/>
            <consortium name="The Broad Institute Genome Sequencing Center for Infectious Disease"/>
            <person name="Wu L."/>
            <person name="Ma J."/>
        </authorList>
    </citation>
    <scope>NUCLEOTIDE SEQUENCE [LARGE SCALE GENOMIC DNA]</scope>
    <source>
        <strain evidence="2 3">JCM 15395</strain>
    </source>
</reference>
<dbReference type="Gene3D" id="3.40.50.150">
    <property type="entry name" value="Vaccinia Virus protein VP39"/>
    <property type="match status" value="1"/>
</dbReference>
<sequence>MTDKRFNPEKAHKLMSADRRQKLPPEEVITYFNLDRNDRVADLGAGTGYFTIPMAKRTKEVFAVDIEPKMLGLLKDIAGGEQVDNIHYVESDLDHIRLDDNSVDKVMISFVIHEVPDINQTLREIKRILIPGGQLFMIEWEAVETESGPPLDHRIPSEDMLRSLDNSGFEAESIQLNPENYAFKALSK</sequence>
<gene>
    <name evidence="2" type="ORF">GCM10009001_17730</name>
</gene>
<dbReference type="InterPro" id="IPR013216">
    <property type="entry name" value="Methyltransf_11"/>
</dbReference>
<dbReference type="GO" id="GO:0008168">
    <property type="term" value="F:methyltransferase activity"/>
    <property type="evidence" value="ECO:0007669"/>
    <property type="project" value="UniProtKB-KW"/>
</dbReference>
<dbReference type="PANTHER" id="PTHR43591">
    <property type="entry name" value="METHYLTRANSFERASE"/>
    <property type="match status" value="1"/>
</dbReference>
<accession>A0ABN1G016</accession>
<dbReference type="GO" id="GO:0032259">
    <property type="term" value="P:methylation"/>
    <property type="evidence" value="ECO:0007669"/>
    <property type="project" value="UniProtKB-KW"/>
</dbReference>
<dbReference type="PANTHER" id="PTHR43591:SF24">
    <property type="entry name" value="2-METHOXY-6-POLYPRENYL-1,4-BENZOQUINOL METHYLASE, MITOCHONDRIAL"/>
    <property type="match status" value="1"/>
</dbReference>
<protein>
    <submittedName>
        <fullName evidence="2">Class I SAM-dependent methyltransferase</fullName>
    </submittedName>
</protein>
<keyword evidence="2" id="KW-0489">Methyltransferase</keyword>
<feature type="domain" description="Methyltransferase type 11" evidence="1">
    <location>
        <begin position="42"/>
        <end position="136"/>
    </location>
</feature>